<gene>
    <name evidence="1" type="ORF">T4E_1699</name>
</gene>
<dbReference type="Proteomes" id="UP000054815">
    <property type="component" value="Unassembled WGS sequence"/>
</dbReference>
<evidence type="ECO:0000313" key="2">
    <source>
        <dbReference type="Proteomes" id="UP000054815"/>
    </source>
</evidence>
<protein>
    <submittedName>
        <fullName evidence="1">Uncharacterized protein</fullName>
    </submittedName>
</protein>
<reference evidence="1 2" key="1">
    <citation type="submission" date="2015-01" db="EMBL/GenBank/DDBJ databases">
        <title>Evolution of Trichinella species and genotypes.</title>
        <authorList>
            <person name="Korhonen P.K."/>
            <person name="Edoardo P."/>
            <person name="Giuseppe L.R."/>
            <person name="Gasser R.B."/>
        </authorList>
    </citation>
    <scope>NUCLEOTIDE SEQUENCE [LARGE SCALE GENOMIC DNA]</scope>
    <source>
        <strain evidence="1">ISS141</strain>
    </source>
</reference>
<dbReference type="EMBL" id="JYDU01000043">
    <property type="protein sequence ID" value="KRX96483.1"/>
    <property type="molecule type" value="Genomic_DNA"/>
</dbReference>
<organism evidence="1 2">
    <name type="scientific">Trichinella pseudospiralis</name>
    <name type="common">Parasitic roundworm</name>
    <dbReference type="NCBI Taxonomy" id="6337"/>
    <lineage>
        <taxon>Eukaryota</taxon>
        <taxon>Metazoa</taxon>
        <taxon>Ecdysozoa</taxon>
        <taxon>Nematoda</taxon>
        <taxon>Enoplea</taxon>
        <taxon>Dorylaimia</taxon>
        <taxon>Trichinellida</taxon>
        <taxon>Trichinellidae</taxon>
        <taxon>Trichinella</taxon>
    </lineage>
</organism>
<evidence type="ECO:0000313" key="1">
    <source>
        <dbReference type="EMBL" id="KRX96483.1"/>
    </source>
</evidence>
<sequence>MVELAEKPSLTVTLKWSMKIQLSSLHRDPDYSQSICLLREQQFRRTDDVKPNLYPFSENKTQLCIAVIFLGRIFQLGAKKFYQQNLGDVSKEHSERVHQDIKQTEQRHERQWNVTMIAGYRS</sequence>
<comment type="caution">
    <text evidence="1">The sequence shown here is derived from an EMBL/GenBank/DDBJ whole genome shotgun (WGS) entry which is preliminary data.</text>
</comment>
<proteinExistence type="predicted"/>
<name>A0A0V0Y892_TRIPS</name>
<dbReference type="AlphaFoldDB" id="A0A0V0Y892"/>
<accession>A0A0V0Y892</accession>